<proteinExistence type="inferred from homology"/>
<dbReference type="InterPro" id="IPR051733">
    <property type="entry name" value="WD_repeat_DCAF13/WDSOF1"/>
</dbReference>
<organism evidence="3 4">
    <name type="scientific">Phlebiopsis gigantea (strain 11061_1 CR5-6)</name>
    <name type="common">White-rot fungus</name>
    <name type="synonym">Peniophora gigantea</name>
    <dbReference type="NCBI Taxonomy" id="745531"/>
    <lineage>
        <taxon>Eukaryota</taxon>
        <taxon>Fungi</taxon>
        <taxon>Dikarya</taxon>
        <taxon>Basidiomycota</taxon>
        <taxon>Agaricomycotina</taxon>
        <taxon>Agaricomycetes</taxon>
        <taxon>Polyporales</taxon>
        <taxon>Phanerochaetaceae</taxon>
        <taxon>Phlebiopsis</taxon>
    </lineage>
</organism>
<dbReference type="OrthoDB" id="108365at2759"/>
<evidence type="ECO:0000313" key="4">
    <source>
        <dbReference type="Proteomes" id="UP000053257"/>
    </source>
</evidence>
<dbReference type="EMBL" id="KN840439">
    <property type="protein sequence ID" value="KIP12497.1"/>
    <property type="molecule type" value="Genomic_DNA"/>
</dbReference>
<protein>
    <recommendedName>
        <fullName evidence="5">Glycosyltransferase family 32 protein</fullName>
    </recommendedName>
</protein>
<accession>A0A0C3SE80</accession>
<dbReference type="Proteomes" id="UP000053257">
    <property type="component" value="Unassembled WGS sequence"/>
</dbReference>
<dbReference type="AlphaFoldDB" id="A0A0C3SE80"/>
<dbReference type="InterPro" id="IPR029044">
    <property type="entry name" value="Nucleotide-diphossugar_trans"/>
</dbReference>
<keyword evidence="2" id="KW-0472">Membrane</keyword>
<dbReference type="PANTHER" id="PTHR22851">
    <property type="entry name" value="U3 SMALL NUCLEOLAR RNA U3 SNORNA ASSOCIATED PROTEIN"/>
    <property type="match status" value="1"/>
</dbReference>
<keyword evidence="2" id="KW-1133">Transmembrane helix</keyword>
<dbReference type="GO" id="GO:0032040">
    <property type="term" value="C:small-subunit processome"/>
    <property type="evidence" value="ECO:0007669"/>
    <property type="project" value="TreeGrafter"/>
</dbReference>
<sequence length="635" mass="72909">MNNRVFFRNSSLRSGSPGGLADNRRRVSTTNGLLSWIRHRLCLLTAGLALVVYAVLAIRLRFFTAEKQWLPPLHRVFKPASLVFDSQQLRSFWEWEIAAGHYPSSRQLPPYVEDTAVENPARPRQKYAGATRTYTSPRVSSANAAYPPRPIPESAADLDVIMDHCDFSADKYVRDCLKMLRVGAELDTTSRRIRGGSDDRFKYIYLPEGERVDEVDASAHHLSRQDSSRASFPSCHGAGTRIFHMFWTGPFTDKPYMALLSYLYTQNLGLHQPVSQPPTHCKTELWFWITQPSWISKYKPDTWEKRMLDELRGSAWAAAFLHPRFAEVIKFKAWNTVEQLDATDELRGSWRRHKHKVMANKRAHEDWEENRGDIEPDDTLQEGMEVSQVLVPRSPAVGPASAADYDRPSVVLSDLVRFVLCHRYGGIYLDVDTIFLRDWEELWGTPSAFSYRWSRLPRYNTAVLRMHQGSALGTFLLHTATKSGMDFHPIAIGRYLRDAEMGGLLFRLPDALFDSAWLMDEGYHPDRPPQPYLASFHDFFETPPLLGASPEALGFDGFFKGAFSYHYHNDWWTPFDSGRNFPDLGSRFAHSESYATSRSSPEPIRDLSWSAVLKRTFEAYVRGEQPNMYGEWLQW</sequence>
<dbReference type="Gene3D" id="3.90.550.20">
    <property type="match status" value="1"/>
</dbReference>
<keyword evidence="4" id="KW-1185">Reference proteome</keyword>
<gene>
    <name evidence="3" type="ORF">PHLGIDRAFT_260264</name>
</gene>
<evidence type="ECO:0000313" key="3">
    <source>
        <dbReference type="EMBL" id="KIP12497.1"/>
    </source>
</evidence>
<dbReference type="HOGENOM" id="CLU_012328_0_0_1"/>
<dbReference type="PANTHER" id="PTHR22851:SF1">
    <property type="entry name" value="GLYCOSYLTRANSFERASE FAMILY 32 PROTEIN"/>
    <property type="match status" value="1"/>
</dbReference>
<dbReference type="GO" id="GO:0000462">
    <property type="term" value="P:maturation of SSU-rRNA from tricistronic rRNA transcript (SSU-rRNA, 5.8S rRNA, LSU-rRNA)"/>
    <property type="evidence" value="ECO:0007669"/>
    <property type="project" value="TreeGrafter"/>
</dbReference>
<dbReference type="Pfam" id="PF04488">
    <property type="entry name" value="Gly_transf_sug"/>
    <property type="match status" value="1"/>
</dbReference>
<evidence type="ECO:0000256" key="1">
    <source>
        <dbReference type="ARBA" id="ARBA00009003"/>
    </source>
</evidence>
<evidence type="ECO:0008006" key="5">
    <source>
        <dbReference type="Google" id="ProtNLM"/>
    </source>
</evidence>
<name>A0A0C3SE80_PHLG1</name>
<feature type="transmembrane region" description="Helical" evidence="2">
    <location>
        <begin position="41"/>
        <end position="62"/>
    </location>
</feature>
<dbReference type="InterPro" id="IPR007577">
    <property type="entry name" value="GlycoTrfase_DXD_sugar-bd_CS"/>
</dbReference>
<dbReference type="STRING" id="745531.A0A0C3SE80"/>
<keyword evidence="2" id="KW-0812">Transmembrane</keyword>
<evidence type="ECO:0000256" key="2">
    <source>
        <dbReference type="SAM" id="Phobius"/>
    </source>
</evidence>
<comment type="similarity">
    <text evidence="1">Belongs to the glycosyltransferase 32 family.</text>
</comment>
<dbReference type="SUPFAM" id="SSF53448">
    <property type="entry name" value="Nucleotide-diphospho-sugar transferases"/>
    <property type="match status" value="1"/>
</dbReference>
<reference evidence="3 4" key="1">
    <citation type="journal article" date="2014" name="PLoS Genet.">
        <title>Analysis of the Phlebiopsis gigantea genome, transcriptome and secretome provides insight into its pioneer colonization strategies of wood.</title>
        <authorList>
            <person name="Hori C."/>
            <person name="Ishida T."/>
            <person name="Igarashi K."/>
            <person name="Samejima M."/>
            <person name="Suzuki H."/>
            <person name="Master E."/>
            <person name="Ferreira P."/>
            <person name="Ruiz-Duenas F.J."/>
            <person name="Held B."/>
            <person name="Canessa P."/>
            <person name="Larrondo L.F."/>
            <person name="Schmoll M."/>
            <person name="Druzhinina I.S."/>
            <person name="Kubicek C.P."/>
            <person name="Gaskell J.A."/>
            <person name="Kersten P."/>
            <person name="St John F."/>
            <person name="Glasner J."/>
            <person name="Sabat G."/>
            <person name="Splinter BonDurant S."/>
            <person name="Syed K."/>
            <person name="Yadav J."/>
            <person name="Mgbeahuruike A.C."/>
            <person name="Kovalchuk A."/>
            <person name="Asiegbu F.O."/>
            <person name="Lackner G."/>
            <person name="Hoffmeister D."/>
            <person name="Rencoret J."/>
            <person name="Gutierrez A."/>
            <person name="Sun H."/>
            <person name="Lindquist E."/>
            <person name="Barry K."/>
            <person name="Riley R."/>
            <person name="Grigoriev I.V."/>
            <person name="Henrissat B."/>
            <person name="Kues U."/>
            <person name="Berka R.M."/>
            <person name="Martinez A.T."/>
            <person name="Covert S.F."/>
            <person name="Blanchette R.A."/>
            <person name="Cullen D."/>
        </authorList>
    </citation>
    <scope>NUCLEOTIDE SEQUENCE [LARGE SCALE GENOMIC DNA]</scope>
    <source>
        <strain evidence="3 4">11061_1 CR5-6</strain>
    </source>
</reference>